<feature type="compositionally biased region" description="Basic and acidic residues" evidence="1">
    <location>
        <begin position="59"/>
        <end position="68"/>
    </location>
</feature>
<dbReference type="AlphaFoldDB" id="A0A445MDR4"/>
<name>A0A445MDR4_ENSVE</name>
<accession>A0A445MDR4</accession>
<evidence type="ECO:0000256" key="1">
    <source>
        <dbReference type="SAM" id="MobiDB-lite"/>
    </source>
</evidence>
<gene>
    <name evidence="2" type="ORF">BHM03_00012887</name>
</gene>
<feature type="compositionally biased region" description="Polar residues" evidence="1">
    <location>
        <begin position="41"/>
        <end position="56"/>
    </location>
</feature>
<reference evidence="2" key="1">
    <citation type="journal article" date="2018" name="Data Brief">
        <title>Genome sequence data from 17 accessions of Ensete ventricosum, a staple food crop for millions in Ethiopia.</title>
        <authorList>
            <person name="Yemataw Z."/>
            <person name="Muzemil S."/>
            <person name="Ambachew D."/>
            <person name="Tripathi L."/>
            <person name="Tesfaye K."/>
            <person name="Chala A."/>
            <person name="Farbos A."/>
            <person name="O'Neill P."/>
            <person name="Moore K."/>
            <person name="Grant M."/>
            <person name="Studholme D.J."/>
        </authorList>
    </citation>
    <scope>NUCLEOTIDE SEQUENCE [LARGE SCALE GENOMIC DNA]</scope>
    <source>
        <tissue evidence="2">Leaf</tissue>
    </source>
</reference>
<evidence type="ECO:0000313" key="2">
    <source>
        <dbReference type="EMBL" id="RZR72363.1"/>
    </source>
</evidence>
<sequence>MIGAAEELHYSKAHIRLREPDKSEDKAEGVEAGDRKGRGSANESRGTQLSKKNQVSVRMEVDLEESHSAAKTGLPIAKKGAQMRDNG</sequence>
<feature type="region of interest" description="Disordered" evidence="1">
    <location>
        <begin position="1"/>
        <end position="87"/>
    </location>
</feature>
<feature type="compositionally biased region" description="Basic and acidic residues" evidence="1">
    <location>
        <begin position="1"/>
        <end position="37"/>
    </location>
</feature>
<protein>
    <submittedName>
        <fullName evidence="2">Uncharacterized protein</fullName>
    </submittedName>
</protein>
<dbReference type="Proteomes" id="UP000290560">
    <property type="component" value="Unassembled WGS sequence"/>
</dbReference>
<dbReference type="EMBL" id="KV875672">
    <property type="protein sequence ID" value="RZR72363.1"/>
    <property type="molecule type" value="Genomic_DNA"/>
</dbReference>
<organism evidence="2">
    <name type="scientific">Ensete ventricosum</name>
    <name type="common">Abyssinian banana</name>
    <name type="synonym">Musa ensete</name>
    <dbReference type="NCBI Taxonomy" id="4639"/>
    <lineage>
        <taxon>Eukaryota</taxon>
        <taxon>Viridiplantae</taxon>
        <taxon>Streptophyta</taxon>
        <taxon>Embryophyta</taxon>
        <taxon>Tracheophyta</taxon>
        <taxon>Spermatophyta</taxon>
        <taxon>Magnoliopsida</taxon>
        <taxon>Liliopsida</taxon>
        <taxon>Zingiberales</taxon>
        <taxon>Musaceae</taxon>
        <taxon>Ensete</taxon>
    </lineage>
</organism>
<proteinExistence type="predicted"/>